<proteinExistence type="predicted"/>
<comment type="caution">
    <text evidence="1">The sequence shown here is derived from an EMBL/GenBank/DDBJ whole genome shotgun (WGS) entry which is preliminary data.</text>
</comment>
<accession>A0AAW1GCE9</accession>
<reference evidence="1 2" key="1">
    <citation type="journal article" date="2024" name="BMC Genomics">
        <title>De novo assembly and annotation of Popillia japonica's genome with initial clues to its potential as an invasive pest.</title>
        <authorList>
            <person name="Cucini C."/>
            <person name="Boschi S."/>
            <person name="Funari R."/>
            <person name="Cardaioli E."/>
            <person name="Iannotti N."/>
            <person name="Marturano G."/>
            <person name="Paoli F."/>
            <person name="Bruttini M."/>
            <person name="Carapelli A."/>
            <person name="Frati F."/>
            <person name="Nardi F."/>
        </authorList>
    </citation>
    <scope>NUCLEOTIDE SEQUENCE [LARGE SCALE GENOMIC DNA]</scope>
    <source>
        <strain evidence="1">DMR45628</strain>
    </source>
</reference>
<protein>
    <submittedName>
        <fullName evidence="1">Uncharacterized protein</fullName>
    </submittedName>
</protein>
<organism evidence="1 2">
    <name type="scientific">Popillia japonica</name>
    <name type="common">Japanese beetle</name>
    <dbReference type="NCBI Taxonomy" id="7064"/>
    <lineage>
        <taxon>Eukaryota</taxon>
        <taxon>Metazoa</taxon>
        <taxon>Ecdysozoa</taxon>
        <taxon>Arthropoda</taxon>
        <taxon>Hexapoda</taxon>
        <taxon>Insecta</taxon>
        <taxon>Pterygota</taxon>
        <taxon>Neoptera</taxon>
        <taxon>Endopterygota</taxon>
        <taxon>Coleoptera</taxon>
        <taxon>Polyphaga</taxon>
        <taxon>Scarabaeiformia</taxon>
        <taxon>Scarabaeidae</taxon>
        <taxon>Rutelinae</taxon>
        <taxon>Popillia</taxon>
    </lineage>
</organism>
<keyword evidence="2" id="KW-1185">Reference proteome</keyword>
<feature type="non-terminal residue" evidence="1">
    <location>
        <position position="1"/>
    </location>
</feature>
<sequence length="47" mass="5033">PADTGVTLAEKLGLQTEDLAETLESLRALSNEDLSQAEALIHLQTPE</sequence>
<dbReference type="EMBL" id="JASPKY010005424">
    <property type="protein sequence ID" value="KAK9659732.1"/>
    <property type="molecule type" value="Genomic_DNA"/>
</dbReference>
<evidence type="ECO:0000313" key="2">
    <source>
        <dbReference type="Proteomes" id="UP001458880"/>
    </source>
</evidence>
<name>A0AAW1GCE9_POPJA</name>
<evidence type="ECO:0000313" key="1">
    <source>
        <dbReference type="EMBL" id="KAK9659732.1"/>
    </source>
</evidence>
<gene>
    <name evidence="1" type="ORF">QE152_g41586</name>
</gene>
<dbReference type="AlphaFoldDB" id="A0AAW1GCE9"/>
<dbReference type="Proteomes" id="UP001458880">
    <property type="component" value="Unassembled WGS sequence"/>
</dbReference>